<dbReference type="EMBL" id="KI660190">
    <property type="protein sequence ID" value="ETN77137.1"/>
    <property type="molecule type" value="Genomic_DNA"/>
</dbReference>
<protein>
    <submittedName>
        <fullName evidence="2">Uncharacterized protein</fullName>
    </submittedName>
</protein>
<keyword evidence="1" id="KW-0812">Transmembrane</keyword>
<evidence type="ECO:0000313" key="2">
    <source>
        <dbReference type="EMBL" id="ETN77137.1"/>
    </source>
</evidence>
<dbReference type="Proteomes" id="UP000053676">
    <property type="component" value="Unassembled WGS sequence"/>
</dbReference>
<gene>
    <name evidence="2" type="ORF">NECAME_11250</name>
</gene>
<feature type="transmembrane region" description="Helical" evidence="1">
    <location>
        <begin position="72"/>
        <end position="94"/>
    </location>
</feature>
<keyword evidence="3" id="KW-1185">Reference proteome</keyword>
<proteinExistence type="predicted"/>
<evidence type="ECO:0000256" key="1">
    <source>
        <dbReference type="SAM" id="Phobius"/>
    </source>
</evidence>
<dbReference type="KEGG" id="nai:NECAME_11250"/>
<name>W2T810_NECAM</name>
<dbReference type="AlphaFoldDB" id="W2T810"/>
<evidence type="ECO:0000313" key="3">
    <source>
        <dbReference type="Proteomes" id="UP000053676"/>
    </source>
</evidence>
<keyword evidence="1" id="KW-1133">Transmembrane helix</keyword>
<accession>W2T810</accession>
<reference evidence="3" key="1">
    <citation type="journal article" date="2014" name="Nat. Genet.">
        <title>Genome of the human hookworm Necator americanus.</title>
        <authorList>
            <person name="Tang Y.T."/>
            <person name="Gao X."/>
            <person name="Rosa B.A."/>
            <person name="Abubucker S."/>
            <person name="Hallsworth-Pepin K."/>
            <person name="Martin J."/>
            <person name="Tyagi R."/>
            <person name="Heizer E."/>
            <person name="Zhang X."/>
            <person name="Bhonagiri-Palsikar V."/>
            <person name="Minx P."/>
            <person name="Warren W.C."/>
            <person name="Wang Q."/>
            <person name="Zhan B."/>
            <person name="Hotez P.J."/>
            <person name="Sternberg P.W."/>
            <person name="Dougall A."/>
            <person name="Gaze S.T."/>
            <person name="Mulvenna J."/>
            <person name="Sotillo J."/>
            <person name="Ranganathan S."/>
            <person name="Rabelo E.M."/>
            <person name="Wilson R.K."/>
            <person name="Felgner P.L."/>
            <person name="Bethony J."/>
            <person name="Hawdon J.M."/>
            <person name="Gasser R.B."/>
            <person name="Loukas A."/>
            <person name="Mitreva M."/>
        </authorList>
    </citation>
    <scope>NUCLEOTIDE SEQUENCE [LARGE SCALE GENOMIC DNA]</scope>
</reference>
<sequence>MNKEAVQHERGPRNSSLRRQNMLLEHPRLTLSVSSFFTPWKFSPSAILWKFFLPSFSVRSELIQLPTLTHSSLIGVFLFSLRVFFRFFLLTFFLTQLSSLPIRHILKTQLRRIFEIFLNVAV</sequence>
<keyword evidence="1" id="KW-0472">Membrane</keyword>
<organism evidence="2 3">
    <name type="scientific">Necator americanus</name>
    <name type="common">Human hookworm</name>
    <dbReference type="NCBI Taxonomy" id="51031"/>
    <lineage>
        <taxon>Eukaryota</taxon>
        <taxon>Metazoa</taxon>
        <taxon>Ecdysozoa</taxon>
        <taxon>Nematoda</taxon>
        <taxon>Chromadorea</taxon>
        <taxon>Rhabditida</taxon>
        <taxon>Rhabditina</taxon>
        <taxon>Rhabditomorpha</taxon>
        <taxon>Strongyloidea</taxon>
        <taxon>Ancylostomatidae</taxon>
        <taxon>Bunostominae</taxon>
        <taxon>Necator</taxon>
    </lineage>
</organism>
<dbReference type="OrthoDB" id="5877849at2759"/>